<dbReference type="EMBL" id="FMYP01000019">
    <property type="protein sequence ID" value="SDC15343.1"/>
    <property type="molecule type" value="Genomic_DNA"/>
</dbReference>
<name>A0A1G6J9P6_9BACT</name>
<dbReference type="Pfam" id="PF09719">
    <property type="entry name" value="C_GCAxxG_C_C"/>
    <property type="match status" value="1"/>
</dbReference>
<sequence>MNNPKALLAIENFENGMNCAQSVISVFANDHGLDLSVALKLTSTLGGGIGRKQEICGAINAGVLGLMYGNQSPNDKESKEQTSVLAQQFLTKMEKEFGGLTCRHVLGASLETPYDREKVGEQNLTKIRCNPCIARVVSILGQLEESKTSSIRQNK</sequence>
<reference evidence="1 2" key="1">
    <citation type="submission" date="2016-09" db="EMBL/GenBank/DDBJ databases">
        <authorList>
            <person name="Capua I."/>
            <person name="De Benedictis P."/>
            <person name="Joannis T."/>
            <person name="Lombin L.H."/>
            <person name="Cattoli G."/>
        </authorList>
    </citation>
    <scope>NUCLEOTIDE SEQUENCE [LARGE SCALE GENOMIC DNA]</scope>
    <source>
        <strain evidence="1 2">A7P-90m</strain>
    </source>
</reference>
<dbReference type="NCBIfam" id="TIGR01909">
    <property type="entry name" value="C_GCAxxG_C_C"/>
    <property type="match status" value="1"/>
</dbReference>
<dbReference type="InterPro" id="IPR010181">
    <property type="entry name" value="CGCAxxGCC_motif"/>
</dbReference>
<organism evidence="1 2">
    <name type="scientific">Williamwhitmania taraxaci</name>
    <dbReference type="NCBI Taxonomy" id="1640674"/>
    <lineage>
        <taxon>Bacteria</taxon>
        <taxon>Pseudomonadati</taxon>
        <taxon>Bacteroidota</taxon>
        <taxon>Bacteroidia</taxon>
        <taxon>Bacteroidales</taxon>
        <taxon>Williamwhitmaniaceae</taxon>
        <taxon>Williamwhitmania</taxon>
    </lineage>
</organism>
<accession>A0A1G6J9P6</accession>
<gene>
    <name evidence="1" type="ORF">SAMN05216323_101917</name>
</gene>
<dbReference type="Proteomes" id="UP000199452">
    <property type="component" value="Unassembled WGS sequence"/>
</dbReference>
<dbReference type="STRING" id="1640674.SAMN05216323_101917"/>
<dbReference type="RefSeq" id="WP_092437253.1">
    <property type="nucleotide sequence ID" value="NZ_FMYP01000019.1"/>
</dbReference>
<protein>
    <submittedName>
        <fullName evidence="1">C_GCAxxG_C_C family probable redox protein</fullName>
    </submittedName>
</protein>
<evidence type="ECO:0000313" key="1">
    <source>
        <dbReference type="EMBL" id="SDC15343.1"/>
    </source>
</evidence>
<dbReference type="OrthoDB" id="9791535at2"/>
<evidence type="ECO:0000313" key="2">
    <source>
        <dbReference type="Proteomes" id="UP000199452"/>
    </source>
</evidence>
<keyword evidence="2" id="KW-1185">Reference proteome</keyword>
<dbReference type="AlphaFoldDB" id="A0A1G6J9P6"/>
<proteinExistence type="predicted"/>